<name>A0A538UB04_UNCEI</name>
<keyword evidence="1" id="KW-0472">Membrane</keyword>
<proteinExistence type="predicted"/>
<feature type="signal peptide" evidence="2">
    <location>
        <begin position="1"/>
        <end position="19"/>
    </location>
</feature>
<feature type="transmembrane region" description="Helical" evidence="1">
    <location>
        <begin position="229"/>
        <end position="248"/>
    </location>
</feature>
<feature type="transmembrane region" description="Helical" evidence="1">
    <location>
        <begin position="186"/>
        <end position="208"/>
    </location>
</feature>
<evidence type="ECO:0000313" key="4">
    <source>
        <dbReference type="Proteomes" id="UP000319771"/>
    </source>
</evidence>
<accession>A0A538UB04</accession>
<feature type="transmembrane region" description="Helical" evidence="1">
    <location>
        <begin position="36"/>
        <end position="57"/>
    </location>
</feature>
<keyword evidence="2" id="KW-0732">Signal</keyword>
<feature type="transmembrane region" description="Helical" evidence="1">
    <location>
        <begin position="78"/>
        <end position="95"/>
    </location>
</feature>
<feature type="chain" id="PRO_5022197612" evidence="2">
    <location>
        <begin position="20"/>
        <end position="263"/>
    </location>
</feature>
<comment type="caution">
    <text evidence="3">The sequence shown here is derived from an EMBL/GenBank/DDBJ whole genome shotgun (WGS) entry which is preliminary data.</text>
</comment>
<sequence>MLRHWLLLCACLGASLAFAGSFFVLSHTQQNQGLQTAASGAALLLLVLVTARWRTVIDAMLSDAPGAAAPRLTDRPRLTLFIASFVALFLELALIRYTRSQLRVFSFFKNVPLIAVYLGLGIGCAIGGGRPRHVIAFLLWFVPLAIFLAGGAFVFAGALGGFAAAASSEQVLGDIVVRDPSEAVAFAGQVGMGVFCLITLLTLASLFVPIGRLLGDAFERLPRLTAYSVNIAGSLIGSAAFLILGYLWTPPWLWVLIGLVPLL</sequence>
<dbReference type="AlphaFoldDB" id="A0A538UB04"/>
<evidence type="ECO:0000313" key="3">
    <source>
        <dbReference type="EMBL" id="TMQ73027.1"/>
    </source>
</evidence>
<feature type="transmembrane region" description="Helical" evidence="1">
    <location>
        <begin position="107"/>
        <end position="126"/>
    </location>
</feature>
<keyword evidence="1" id="KW-0812">Transmembrane</keyword>
<protein>
    <submittedName>
        <fullName evidence="3">Uncharacterized protein</fullName>
    </submittedName>
</protein>
<dbReference type="Proteomes" id="UP000319771">
    <property type="component" value="Unassembled WGS sequence"/>
</dbReference>
<evidence type="ECO:0000256" key="1">
    <source>
        <dbReference type="SAM" id="Phobius"/>
    </source>
</evidence>
<feature type="transmembrane region" description="Helical" evidence="1">
    <location>
        <begin position="138"/>
        <end position="166"/>
    </location>
</feature>
<keyword evidence="1" id="KW-1133">Transmembrane helix</keyword>
<gene>
    <name evidence="3" type="ORF">E6K81_05795</name>
</gene>
<reference evidence="3 4" key="1">
    <citation type="journal article" date="2019" name="Nat. Microbiol.">
        <title>Mediterranean grassland soil C-N compound turnover is dependent on rainfall and depth, and is mediated by genomically divergent microorganisms.</title>
        <authorList>
            <person name="Diamond S."/>
            <person name="Andeer P.F."/>
            <person name="Li Z."/>
            <person name="Crits-Christoph A."/>
            <person name="Burstein D."/>
            <person name="Anantharaman K."/>
            <person name="Lane K.R."/>
            <person name="Thomas B.C."/>
            <person name="Pan C."/>
            <person name="Northen T.R."/>
            <person name="Banfield J.F."/>
        </authorList>
    </citation>
    <scope>NUCLEOTIDE SEQUENCE [LARGE SCALE GENOMIC DNA]</scope>
    <source>
        <strain evidence="3">WS_11</strain>
    </source>
</reference>
<evidence type="ECO:0000256" key="2">
    <source>
        <dbReference type="SAM" id="SignalP"/>
    </source>
</evidence>
<organism evidence="3 4">
    <name type="scientific">Eiseniibacteriota bacterium</name>
    <dbReference type="NCBI Taxonomy" id="2212470"/>
    <lineage>
        <taxon>Bacteria</taxon>
        <taxon>Candidatus Eiseniibacteriota</taxon>
    </lineage>
</organism>
<dbReference type="EMBL" id="VBPB01000084">
    <property type="protein sequence ID" value="TMQ73027.1"/>
    <property type="molecule type" value="Genomic_DNA"/>
</dbReference>